<evidence type="ECO:0000256" key="2">
    <source>
        <dbReference type="SAM" id="MobiDB-lite"/>
    </source>
</evidence>
<dbReference type="PANTHER" id="PTHR47642">
    <property type="entry name" value="ATP-DEPENDENT DNA HELICASE"/>
    <property type="match status" value="1"/>
</dbReference>
<keyword evidence="1" id="KW-0378">Hydrolase</keyword>
<feature type="domain" description="Helitron helicase-like" evidence="4">
    <location>
        <begin position="232"/>
        <end position="361"/>
    </location>
</feature>
<dbReference type="AlphaFoldDB" id="A0A9R1TQB3"/>
<feature type="compositionally biased region" description="Basic and acidic residues" evidence="2">
    <location>
        <begin position="64"/>
        <end position="73"/>
    </location>
</feature>
<dbReference type="GO" id="GO:0043139">
    <property type="term" value="F:5'-3' DNA helicase activity"/>
    <property type="evidence" value="ECO:0007669"/>
    <property type="project" value="UniProtKB-EC"/>
</dbReference>
<dbReference type="EC" id="5.6.2.3" evidence="1"/>
<dbReference type="RefSeq" id="XP_011313417.1">
    <property type="nucleotide sequence ID" value="XM_011315115.1"/>
</dbReference>
<dbReference type="Gene3D" id="3.40.50.300">
    <property type="entry name" value="P-loop containing nucleotide triphosphate hydrolases"/>
    <property type="match status" value="1"/>
</dbReference>
<evidence type="ECO:0000313" key="5">
    <source>
        <dbReference type="Proteomes" id="UP000694866"/>
    </source>
</evidence>
<dbReference type="Pfam" id="PF14214">
    <property type="entry name" value="Helitron_like_N"/>
    <property type="match status" value="1"/>
</dbReference>
<dbReference type="SUPFAM" id="SSF52540">
    <property type="entry name" value="P-loop containing nucleoside triphosphate hydrolases"/>
    <property type="match status" value="2"/>
</dbReference>
<protein>
    <recommendedName>
        <fullName evidence="1">ATP-dependent DNA helicase</fullName>
        <ecNumber evidence="1">5.6.2.3</ecNumber>
    </recommendedName>
</protein>
<feature type="compositionally biased region" description="Acidic residues" evidence="2">
    <location>
        <begin position="74"/>
        <end position="91"/>
    </location>
</feature>
<dbReference type="PANTHER" id="PTHR47642:SF5">
    <property type="entry name" value="ATP-DEPENDENT DNA HELICASE"/>
    <property type="match status" value="1"/>
</dbReference>
<dbReference type="GO" id="GO:0000723">
    <property type="term" value="P:telomere maintenance"/>
    <property type="evidence" value="ECO:0007669"/>
    <property type="project" value="InterPro"/>
</dbReference>
<feature type="region of interest" description="Disordered" evidence="2">
    <location>
        <begin position="673"/>
        <end position="711"/>
    </location>
</feature>
<dbReference type="GO" id="GO:0016787">
    <property type="term" value="F:hydrolase activity"/>
    <property type="evidence" value="ECO:0007669"/>
    <property type="project" value="UniProtKB-KW"/>
</dbReference>
<evidence type="ECO:0000259" key="3">
    <source>
        <dbReference type="Pfam" id="PF05970"/>
    </source>
</evidence>
<organism evidence="5 6">
    <name type="scientific">Fopius arisanus</name>
    <dbReference type="NCBI Taxonomy" id="64838"/>
    <lineage>
        <taxon>Eukaryota</taxon>
        <taxon>Metazoa</taxon>
        <taxon>Ecdysozoa</taxon>
        <taxon>Arthropoda</taxon>
        <taxon>Hexapoda</taxon>
        <taxon>Insecta</taxon>
        <taxon>Pterygota</taxon>
        <taxon>Neoptera</taxon>
        <taxon>Endopterygota</taxon>
        <taxon>Hymenoptera</taxon>
        <taxon>Apocrita</taxon>
        <taxon>Ichneumonoidea</taxon>
        <taxon>Braconidae</taxon>
        <taxon>Opiinae</taxon>
        <taxon>Fopius</taxon>
    </lineage>
</organism>
<dbReference type="GeneID" id="105272883"/>
<keyword evidence="1" id="KW-0547">Nucleotide-binding</keyword>
<dbReference type="InterPro" id="IPR010285">
    <property type="entry name" value="DNA_helicase_pif1-like_DEAD"/>
</dbReference>
<dbReference type="OrthoDB" id="416437at2759"/>
<keyword evidence="1" id="KW-0227">DNA damage</keyword>
<proteinExistence type="inferred from homology"/>
<keyword evidence="1" id="KW-0234">DNA repair</keyword>
<gene>
    <name evidence="6" type="primary">LOC105272883</name>
</gene>
<dbReference type="KEGG" id="fas:105272883"/>
<dbReference type="Pfam" id="PF05970">
    <property type="entry name" value="PIF1"/>
    <property type="match status" value="1"/>
</dbReference>
<feature type="region of interest" description="Disordered" evidence="2">
    <location>
        <begin position="64"/>
        <end position="91"/>
    </location>
</feature>
<comment type="catalytic activity">
    <reaction evidence="1">
        <text>ATP + H2O = ADP + phosphate + H(+)</text>
        <dbReference type="Rhea" id="RHEA:13065"/>
        <dbReference type="ChEBI" id="CHEBI:15377"/>
        <dbReference type="ChEBI" id="CHEBI:15378"/>
        <dbReference type="ChEBI" id="CHEBI:30616"/>
        <dbReference type="ChEBI" id="CHEBI:43474"/>
        <dbReference type="ChEBI" id="CHEBI:456216"/>
        <dbReference type="EC" id="5.6.2.3"/>
    </reaction>
</comment>
<dbReference type="GO" id="GO:0006281">
    <property type="term" value="P:DNA repair"/>
    <property type="evidence" value="ECO:0007669"/>
    <property type="project" value="UniProtKB-KW"/>
</dbReference>
<feature type="domain" description="DNA helicase Pif1-like DEAD-box helicase" evidence="3">
    <location>
        <begin position="862"/>
        <end position="1067"/>
    </location>
</feature>
<name>A0A9R1TQB3_9HYME</name>
<keyword evidence="1" id="KW-0233">DNA recombination</keyword>
<comment type="similarity">
    <text evidence="1">Belongs to the helicase family.</text>
</comment>
<reference evidence="6" key="1">
    <citation type="submission" date="2025-08" db="UniProtKB">
        <authorList>
            <consortium name="RefSeq"/>
        </authorList>
    </citation>
    <scope>IDENTIFICATION</scope>
    <source>
        <strain evidence="6">USDA-PBARC FA_bdor</strain>
        <tissue evidence="6">Whole organism</tissue>
    </source>
</reference>
<dbReference type="Proteomes" id="UP000694866">
    <property type="component" value="Unplaced"/>
</dbReference>
<evidence type="ECO:0000313" key="6">
    <source>
        <dbReference type="RefSeq" id="XP_011313417.1"/>
    </source>
</evidence>
<feature type="compositionally biased region" description="Acidic residues" evidence="2">
    <location>
        <begin position="673"/>
        <end position="685"/>
    </location>
</feature>
<keyword evidence="1" id="KW-0067">ATP-binding</keyword>
<sequence length="1096" mass="126743">MYETIKPSNVCSALHYLINSPLYKKNGITVDKNFFDKYDKNDEFLLDFTVDGDICYEKNLEDKPNKDNEKLSESDDDLEEGDSPYEESDDEEYALCTFQDEVLIIDEDLEVSIETCIMAPCQNNYPVPWHLINDLDELCFPTIFAGEIFDPNKKLNTYGQRAKLLARNNDRRSSQPTRILFMAKRKLEERVISAVNVCVRKLPQNNEITAGQVRSKSYISDMITQDEGYSFLRNVRPSPAFWEAKKKNPRAMIRQLGTPTLFITLSVSETNDPELIQFLYGLKNDNNQISLCKAATLDNAVKNQLVIDDPVSVGRYLDHRFKEVIKLLKNPDCPFQKNFVVDYFTRKEFQGRGTVHTHTLLWCNDAPKYNPDDDNSIPHVVNFIDALISCQWDPTNPFIMFQKHRHTLTCNKERKNIKKCRFNYPQYVMKSTQILKPLDLDEKEGNEKENLLRINDLMQVYSKNTTIIDFAEMLGALNLTEQQYLNAIRSTLDKDKLFIKRQTCDVTINNYNTTILNILEANMDIQFVLDPYACAQYIINYISKIDVGMSRLLREAVKDLKHGNRPLRKKLRRYGNIFINGNIMSAQEAVYHVLELPLCESSRSVIFINTSPKNQRVRIFKSQKHLVSLDEDSIDIYTQNILEKYEQRILTLENLCWADFAACNVIKSKINEERDDDHNGDDDNIDNLNSSSEEDNDDCNDETGGNAYTANSREKVTMERLKRKKVKIIRYVRYTIQRDEQNYYREQVLLFYPWRNEITDIENVDCKMIYQQYLETIEQNRKKYSIIGDEVIDEAIENAMEDNQKKHDEEDLKLKKMKLEKYQEIDIFGQAGIDDNNKKFKIRFTKPETGSQEQIYEMLDSLNTLQREITMHVFKCFKINQLPLRIFLSGSAGVGKTRVINSIYRLLTSYFDAMPGQKNELPHILLCAPSGKAAHLIGGVTLHTAFALPITEFGGQMPQLSADIANSIRCKLVNLKLLIIDEVSMVGSNTLSRVDSWLREILGKNRSFGGISVILIGDLHQLPPVMYKAIYNAPTWRSLNALSDAILWEEFQFFELTEVMRQKNDKIFVNALNNLASGTMTADDIALIRTREVLPD</sequence>
<dbReference type="GO" id="GO:0006310">
    <property type="term" value="P:DNA recombination"/>
    <property type="evidence" value="ECO:0007669"/>
    <property type="project" value="UniProtKB-KW"/>
</dbReference>
<keyword evidence="5" id="KW-1185">Reference proteome</keyword>
<dbReference type="InterPro" id="IPR051055">
    <property type="entry name" value="PIF1_helicase"/>
</dbReference>
<dbReference type="InterPro" id="IPR027417">
    <property type="entry name" value="P-loop_NTPase"/>
</dbReference>
<comment type="cofactor">
    <cofactor evidence="1">
        <name>Mg(2+)</name>
        <dbReference type="ChEBI" id="CHEBI:18420"/>
    </cofactor>
</comment>
<dbReference type="GO" id="GO:0005524">
    <property type="term" value="F:ATP binding"/>
    <property type="evidence" value="ECO:0007669"/>
    <property type="project" value="UniProtKB-KW"/>
</dbReference>
<evidence type="ECO:0000256" key="1">
    <source>
        <dbReference type="RuleBase" id="RU363044"/>
    </source>
</evidence>
<accession>A0A9R1TQB3</accession>
<dbReference type="InterPro" id="IPR025476">
    <property type="entry name" value="Helitron_helicase-like"/>
</dbReference>
<feature type="compositionally biased region" description="Acidic residues" evidence="2">
    <location>
        <begin position="692"/>
        <end position="701"/>
    </location>
</feature>
<evidence type="ECO:0000259" key="4">
    <source>
        <dbReference type="Pfam" id="PF14214"/>
    </source>
</evidence>
<keyword evidence="1" id="KW-0347">Helicase</keyword>